<dbReference type="SUPFAM" id="SSF55469">
    <property type="entry name" value="FMN-dependent nitroreductase-like"/>
    <property type="match status" value="1"/>
</dbReference>
<name>A0AA97GWP0_9ACTN</name>
<dbReference type="PANTHER" id="PTHR23026:SF123">
    <property type="entry name" value="NAD(P)H NITROREDUCTASE RV3131-RELATED"/>
    <property type="match status" value="1"/>
</dbReference>
<accession>A0AA97GWP0</accession>
<dbReference type="NCBIfam" id="TIGR02476">
    <property type="entry name" value="BluB"/>
    <property type="match status" value="1"/>
</dbReference>
<reference evidence="2" key="1">
    <citation type="submission" date="2023-06" db="EMBL/GenBank/DDBJ databases">
        <title>Gordonia sp. nov. and Pseudochrobactrum sp. nov., two species isolated from the burying beetle Nicrophorus vespilloides.</title>
        <authorList>
            <person name="Poehlein A."/>
            <person name="Guzman J."/>
            <person name="Daniel R."/>
            <person name="Vilcinskas A."/>
        </authorList>
    </citation>
    <scope>NUCLEOTIDE SEQUENCE</scope>
    <source>
        <strain evidence="2">MP11Mi</strain>
    </source>
</reference>
<dbReference type="InterPro" id="IPR050627">
    <property type="entry name" value="Nitroreductase/BluB"/>
</dbReference>
<proteinExistence type="predicted"/>
<dbReference type="EC" id="1.13.11.79" evidence="2"/>
<dbReference type="PANTHER" id="PTHR23026">
    <property type="entry name" value="NADPH NITROREDUCTASE"/>
    <property type="match status" value="1"/>
</dbReference>
<gene>
    <name evidence="2" type="ORF">MP11Mi_31620</name>
</gene>
<sequence length="219" mass="24404">MVDRTSFSADGQFDREFVAAFDDLLRWRRDVRRFRTDPLEPGLLDQVLASAELSPSVGNSQPWRWVDVRSPERRARVASSFARCNATALAGYDGDRARDYATLKLSGLDDAPVHLAVCCQSEPDQGSGLGRRTMPQTLEYSVVTAIATFWLAARSRGVGVGWVSILEPDEVTAVLDVPDDWTLVAYLCVGYPASLDSTPELERLGWQRRTDPHARYAVR</sequence>
<organism evidence="2">
    <name type="scientific">Gordonia sp. MP11Mi</name>
    <dbReference type="NCBI Taxonomy" id="3022769"/>
    <lineage>
        <taxon>Bacteria</taxon>
        <taxon>Bacillati</taxon>
        <taxon>Actinomycetota</taxon>
        <taxon>Actinomycetes</taxon>
        <taxon>Mycobacteriales</taxon>
        <taxon>Gordoniaceae</taxon>
        <taxon>Gordonia</taxon>
    </lineage>
</organism>
<dbReference type="InterPro" id="IPR012825">
    <property type="entry name" value="BluB"/>
</dbReference>
<dbReference type="RefSeq" id="WP_420039817.1">
    <property type="nucleotide sequence ID" value="NZ_CP128986.1"/>
</dbReference>
<dbReference type="InterPro" id="IPR029479">
    <property type="entry name" value="Nitroreductase"/>
</dbReference>
<dbReference type="Gene3D" id="3.40.109.10">
    <property type="entry name" value="NADH Oxidase"/>
    <property type="match status" value="1"/>
</dbReference>
<dbReference type="GO" id="GO:0102919">
    <property type="term" value="F:5,6-dimethylbenzimidazole synthase activity"/>
    <property type="evidence" value="ECO:0007669"/>
    <property type="project" value="UniProtKB-EC"/>
</dbReference>
<dbReference type="EMBL" id="CP128986">
    <property type="protein sequence ID" value="WOC14050.1"/>
    <property type="molecule type" value="Genomic_DNA"/>
</dbReference>
<dbReference type="InterPro" id="IPR000415">
    <property type="entry name" value="Nitroreductase-like"/>
</dbReference>
<evidence type="ECO:0000313" key="2">
    <source>
        <dbReference type="EMBL" id="WOC14050.1"/>
    </source>
</evidence>
<protein>
    <submittedName>
        <fullName evidence="2">5,6-dimethylbenzimidazole synthase</fullName>
        <ecNumber evidence="2">1.13.11.79</ecNumber>
    </submittedName>
</protein>
<feature type="domain" description="Nitroreductase" evidence="1">
    <location>
        <begin position="25"/>
        <end position="191"/>
    </location>
</feature>
<dbReference type="Pfam" id="PF00881">
    <property type="entry name" value="Nitroreductase"/>
    <property type="match status" value="1"/>
</dbReference>
<dbReference type="AlphaFoldDB" id="A0AA97GWP0"/>
<evidence type="ECO:0000259" key="1">
    <source>
        <dbReference type="Pfam" id="PF00881"/>
    </source>
</evidence>
<keyword evidence="2" id="KW-0560">Oxidoreductase</keyword>